<sequence>MLAYVPTWHVLLVCLLFFFSSFFPCACFLHKFPL</sequence>
<proteinExistence type="predicted"/>
<keyword evidence="1" id="KW-1133">Transmembrane helix</keyword>
<evidence type="ECO:0000256" key="1">
    <source>
        <dbReference type="SAM" id="Phobius"/>
    </source>
</evidence>
<reference evidence="2" key="1">
    <citation type="journal article" date="2021" name="Proc. Natl. Acad. Sci. U.S.A.">
        <title>A Catalog of Tens of Thousands of Viruses from Human Metagenomes Reveals Hidden Associations with Chronic Diseases.</title>
        <authorList>
            <person name="Tisza M.J."/>
            <person name="Buck C.B."/>
        </authorList>
    </citation>
    <scope>NUCLEOTIDE SEQUENCE</scope>
    <source>
        <strain evidence="2">CtQLz13</strain>
    </source>
</reference>
<organism evidence="2">
    <name type="scientific">Siphoviridae sp. ctQLz13</name>
    <dbReference type="NCBI Taxonomy" id="2825492"/>
    <lineage>
        <taxon>Viruses</taxon>
        <taxon>Duplodnaviria</taxon>
        <taxon>Heunggongvirae</taxon>
        <taxon>Uroviricota</taxon>
        <taxon>Caudoviricetes</taxon>
    </lineage>
</organism>
<accession>A0A8S5NUH7</accession>
<feature type="transmembrane region" description="Helical" evidence="1">
    <location>
        <begin position="6"/>
        <end position="29"/>
    </location>
</feature>
<protein>
    <submittedName>
        <fullName evidence="2">Mlo family</fullName>
    </submittedName>
</protein>
<keyword evidence="1" id="KW-0812">Transmembrane</keyword>
<dbReference type="EMBL" id="BK015262">
    <property type="protein sequence ID" value="DAD98437.1"/>
    <property type="molecule type" value="Genomic_DNA"/>
</dbReference>
<keyword evidence="1" id="KW-0472">Membrane</keyword>
<evidence type="ECO:0000313" key="2">
    <source>
        <dbReference type="EMBL" id="DAD98437.1"/>
    </source>
</evidence>
<name>A0A8S5NUH7_9CAUD</name>